<reference evidence="2" key="2">
    <citation type="journal article" date="2019" name="Curr. Biol.">
        <title>Chromatin organization in early land plants reveals an ancestral association between H3K27me3, transposons, and constitutive heterochromatin.</title>
        <authorList>
            <person name="Montgomery S.A."/>
            <person name="Tanizawa Y."/>
            <person name="Galik B."/>
            <person name="Wang N."/>
            <person name="Ito T."/>
            <person name="Mochizuki T."/>
            <person name="Akimcheva S."/>
            <person name="Bowman J."/>
            <person name="Cognat V."/>
            <person name="Drouard L."/>
            <person name="Ekker H."/>
            <person name="Houng S."/>
            <person name="Kohchi T."/>
            <person name="Lin S."/>
            <person name="Liu L.D."/>
            <person name="Nakamura Y."/>
            <person name="Valeeva L.R."/>
            <person name="Shakirov E.V."/>
            <person name="Shippen D.E."/>
            <person name="Wei W."/>
            <person name="Yagura M."/>
            <person name="Yamaoka S."/>
            <person name="Yamato K.T."/>
            <person name="Liu C."/>
            <person name="Berger F."/>
        </authorList>
    </citation>
    <scope>NUCLEOTIDE SEQUENCE [LARGE SCALE GENOMIC DNA]</scope>
    <source>
        <strain evidence="2">Tak-1</strain>
    </source>
</reference>
<dbReference type="Proteomes" id="UP000077202">
    <property type="component" value="Unassembled WGS sequence"/>
</dbReference>
<dbReference type="Proteomes" id="UP001162541">
    <property type="component" value="Chromosome 6"/>
</dbReference>
<reference evidence="3 4" key="1">
    <citation type="submission" date="2016-03" db="EMBL/GenBank/DDBJ databases">
        <title>Mechanisms controlling the formation of the plant cell surface in tip-growing cells are functionally conserved among land plants.</title>
        <authorList>
            <person name="Honkanen S."/>
            <person name="Jones V.A."/>
            <person name="Morieri G."/>
            <person name="Champion C."/>
            <person name="Hetherington A.J."/>
            <person name="Kelly S."/>
            <person name="Saint-Marcoux D."/>
            <person name="Proust H."/>
            <person name="Prescott H."/>
            <person name="Dolan L."/>
        </authorList>
    </citation>
    <scope>NUCLEOTIDE SEQUENCE [LARGE SCALE GENOMIC DNA]</scope>
    <source>
        <strain evidence="4">cv. Tak-1 and cv. Tak-2</strain>
        <tissue evidence="3">Whole gametophyte</tissue>
    </source>
</reference>
<evidence type="ECO:0000313" key="5">
    <source>
        <dbReference type="Proteomes" id="UP001162541"/>
    </source>
</evidence>
<feature type="region of interest" description="Disordered" evidence="1">
    <location>
        <begin position="69"/>
        <end position="89"/>
    </location>
</feature>
<sequence>MASSHQPKTVSWNTPTLSEDDPMPSTPDAHASEIPSTTGLCAREVTANANSQAAKNIAEVKHTVDELMGSQRMGSKAVDPSKPRRFVSL</sequence>
<keyword evidence="4" id="KW-1185">Reference proteome</keyword>
<dbReference type="AlphaFoldDB" id="A0A176WKH0"/>
<feature type="region of interest" description="Disordered" evidence="1">
    <location>
        <begin position="1"/>
        <end position="38"/>
    </location>
</feature>
<accession>A0A176WKH0</accession>
<organism evidence="3 4">
    <name type="scientific">Marchantia polymorpha subsp. ruderalis</name>
    <dbReference type="NCBI Taxonomy" id="1480154"/>
    <lineage>
        <taxon>Eukaryota</taxon>
        <taxon>Viridiplantae</taxon>
        <taxon>Streptophyta</taxon>
        <taxon>Embryophyta</taxon>
        <taxon>Marchantiophyta</taxon>
        <taxon>Marchantiopsida</taxon>
        <taxon>Marchantiidae</taxon>
        <taxon>Marchantiales</taxon>
        <taxon>Marchantiaceae</taxon>
        <taxon>Marchantia</taxon>
    </lineage>
</organism>
<feature type="compositionally biased region" description="Polar residues" evidence="1">
    <location>
        <begin position="1"/>
        <end position="17"/>
    </location>
</feature>
<dbReference type="EMBL" id="AP019871">
    <property type="protein sequence ID" value="BBN15422.1"/>
    <property type="molecule type" value="Genomic_DNA"/>
</dbReference>
<evidence type="ECO:0000313" key="3">
    <source>
        <dbReference type="EMBL" id="OAE33539.1"/>
    </source>
</evidence>
<evidence type="ECO:0000256" key="1">
    <source>
        <dbReference type="SAM" id="MobiDB-lite"/>
    </source>
</evidence>
<dbReference type="EMBL" id="LVLJ01000640">
    <property type="protein sequence ID" value="OAE33539.1"/>
    <property type="molecule type" value="Genomic_DNA"/>
</dbReference>
<gene>
    <name evidence="3" type="ORF">AXG93_1467s1420</name>
    <name evidence="2" type="ORF">Mp_6g19460</name>
</gene>
<evidence type="ECO:0000313" key="2">
    <source>
        <dbReference type="EMBL" id="BBN15422.1"/>
    </source>
</evidence>
<proteinExistence type="predicted"/>
<reference evidence="5" key="3">
    <citation type="journal article" date="2020" name="Curr. Biol.">
        <title>Chromatin organization in early land plants reveals an ancestral association between H3K27me3, transposons, and constitutive heterochromatin.</title>
        <authorList>
            <person name="Montgomery S.A."/>
            <person name="Tanizawa Y."/>
            <person name="Galik B."/>
            <person name="Wang N."/>
            <person name="Ito T."/>
            <person name="Mochizuki T."/>
            <person name="Akimcheva S."/>
            <person name="Bowman J.L."/>
            <person name="Cognat V."/>
            <person name="Marechal-Drouard L."/>
            <person name="Ekker H."/>
            <person name="Hong S.F."/>
            <person name="Kohchi T."/>
            <person name="Lin S.S."/>
            <person name="Liu L.D."/>
            <person name="Nakamura Y."/>
            <person name="Valeeva L.R."/>
            <person name="Shakirov E.V."/>
            <person name="Shippen D.E."/>
            <person name="Wei W.L."/>
            <person name="Yagura M."/>
            <person name="Yamaoka S."/>
            <person name="Yamato K.T."/>
            <person name="Liu C."/>
            <person name="Berger F."/>
        </authorList>
    </citation>
    <scope>NUCLEOTIDE SEQUENCE [LARGE SCALE GENOMIC DNA]</scope>
    <source>
        <strain evidence="5">Tak-1</strain>
    </source>
</reference>
<evidence type="ECO:0000313" key="4">
    <source>
        <dbReference type="Proteomes" id="UP000077202"/>
    </source>
</evidence>
<protein>
    <submittedName>
        <fullName evidence="3">Uncharacterized protein</fullName>
    </submittedName>
</protein>
<name>A0A176WKH0_MARPO</name>